<dbReference type="SMART" id="SM00235">
    <property type="entry name" value="ZnMc"/>
    <property type="match status" value="1"/>
</dbReference>
<accession>A0A2A6BHY9</accession>
<dbReference type="Proteomes" id="UP000005239">
    <property type="component" value="Unassembled WGS sequence"/>
</dbReference>
<evidence type="ECO:0000313" key="4">
    <source>
        <dbReference type="EnsemblMetazoa" id="PPA27219.1"/>
    </source>
</evidence>
<dbReference type="GO" id="GO:0005615">
    <property type="term" value="C:extracellular space"/>
    <property type="evidence" value="ECO:0000318"/>
    <property type="project" value="GO_Central"/>
</dbReference>
<accession>A0A8R1UKR5</accession>
<proteinExistence type="predicted"/>
<dbReference type="InterPro" id="IPR006026">
    <property type="entry name" value="Peptidase_Metallo"/>
</dbReference>
<dbReference type="Gene3D" id="3.40.390.10">
    <property type="entry name" value="Collagenase (Catalytic Domain)"/>
    <property type="match status" value="1"/>
</dbReference>
<dbReference type="InterPro" id="IPR001506">
    <property type="entry name" value="Peptidase_M12A"/>
</dbReference>
<comment type="cofactor">
    <cofactor evidence="2 3">
        <name>Zn(2+)</name>
        <dbReference type="ChEBI" id="CHEBI:29105"/>
    </cofactor>
    <text evidence="2 3">Binds 1 zinc ion per subunit.</text>
</comment>
<dbReference type="AlphaFoldDB" id="A0A2A6BHY9"/>
<dbReference type="PRINTS" id="PR00480">
    <property type="entry name" value="ASTACIN"/>
</dbReference>
<keyword evidence="1" id="KW-1015">Disulfide bond</keyword>
<evidence type="ECO:0000256" key="3">
    <source>
        <dbReference type="RuleBase" id="RU361183"/>
    </source>
</evidence>
<evidence type="ECO:0000313" key="5">
    <source>
        <dbReference type="Proteomes" id="UP000005239"/>
    </source>
</evidence>
<gene>
    <name evidence="4" type="primary">WBGene00116773</name>
</gene>
<dbReference type="EC" id="3.4.24.-" evidence="3"/>
<reference evidence="4" key="2">
    <citation type="submission" date="2022-06" db="UniProtKB">
        <authorList>
            <consortium name="EnsemblMetazoa"/>
        </authorList>
    </citation>
    <scope>IDENTIFICATION</scope>
    <source>
        <strain evidence="4">PS312</strain>
    </source>
</reference>
<dbReference type="PANTHER" id="PTHR10127:SF831">
    <property type="entry name" value="ZINC METALLOPROTEINASE NAS-37"/>
    <property type="match status" value="1"/>
</dbReference>
<comment type="caution">
    <text evidence="2">Lacks conserved residue(s) required for the propagation of feature annotation.</text>
</comment>
<dbReference type="SUPFAM" id="SSF55486">
    <property type="entry name" value="Metalloproteases ('zincins'), catalytic domain"/>
    <property type="match status" value="1"/>
</dbReference>
<organism evidence="4 5">
    <name type="scientific">Pristionchus pacificus</name>
    <name type="common">Parasitic nematode worm</name>
    <dbReference type="NCBI Taxonomy" id="54126"/>
    <lineage>
        <taxon>Eukaryota</taxon>
        <taxon>Metazoa</taxon>
        <taxon>Ecdysozoa</taxon>
        <taxon>Nematoda</taxon>
        <taxon>Chromadorea</taxon>
        <taxon>Rhabditida</taxon>
        <taxon>Rhabditina</taxon>
        <taxon>Diplogasteromorpha</taxon>
        <taxon>Diplogasteroidea</taxon>
        <taxon>Neodiplogasteridae</taxon>
        <taxon>Pristionchus</taxon>
    </lineage>
</organism>
<name>A0A2A6BHY9_PRIPA</name>
<protein>
    <recommendedName>
        <fullName evidence="3">Metalloendopeptidase</fullName>
        <ecNumber evidence="3">3.4.24.-</ecNumber>
    </recommendedName>
</protein>
<keyword evidence="2 3" id="KW-0378">Hydrolase</keyword>
<evidence type="ECO:0000256" key="1">
    <source>
        <dbReference type="ARBA" id="ARBA00023157"/>
    </source>
</evidence>
<feature type="binding site" evidence="2">
    <location>
        <position position="250"/>
    </location>
    <ligand>
        <name>Zn(2+)</name>
        <dbReference type="ChEBI" id="CHEBI:29105"/>
        <note>catalytic</note>
    </ligand>
</feature>
<dbReference type="InterPro" id="IPR024079">
    <property type="entry name" value="MetalloPept_cat_dom_sf"/>
</dbReference>
<feature type="binding site" evidence="2">
    <location>
        <position position="256"/>
    </location>
    <ligand>
        <name>Zn(2+)</name>
        <dbReference type="ChEBI" id="CHEBI:29105"/>
        <note>catalytic</note>
    </ligand>
</feature>
<dbReference type="GO" id="GO:0008270">
    <property type="term" value="F:zinc ion binding"/>
    <property type="evidence" value="ECO:0007669"/>
    <property type="project" value="UniProtKB-UniRule"/>
</dbReference>
<keyword evidence="2 3" id="KW-0482">Metalloprotease</keyword>
<feature type="active site" evidence="2">
    <location>
        <position position="247"/>
    </location>
</feature>
<keyword evidence="2 3" id="KW-0862">Zinc</keyword>
<keyword evidence="2 3" id="KW-0645">Protease</keyword>
<keyword evidence="2 3" id="KW-0479">Metal-binding</keyword>
<feature type="binding site" evidence="2">
    <location>
        <position position="246"/>
    </location>
    <ligand>
        <name>Zn(2+)</name>
        <dbReference type="ChEBI" id="CHEBI:29105"/>
        <note>catalytic</note>
    </ligand>
</feature>
<reference evidence="5" key="1">
    <citation type="journal article" date="2008" name="Nat. Genet.">
        <title>The Pristionchus pacificus genome provides a unique perspective on nematode lifestyle and parasitism.</title>
        <authorList>
            <person name="Dieterich C."/>
            <person name="Clifton S.W."/>
            <person name="Schuster L.N."/>
            <person name="Chinwalla A."/>
            <person name="Delehaunty K."/>
            <person name="Dinkelacker I."/>
            <person name="Fulton L."/>
            <person name="Fulton R."/>
            <person name="Godfrey J."/>
            <person name="Minx P."/>
            <person name="Mitreva M."/>
            <person name="Roeseler W."/>
            <person name="Tian H."/>
            <person name="Witte H."/>
            <person name="Yang S.P."/>
            <person name="Wilson R.K."/>
            <person name="Sommer R.J."/>
        </authorList>
    </citation>
    <scope>NUCLEOTIDE SEQUENCE [LARGE SCALE GENOMIC DNA]</scope>
    <source>
        <strain evidence="5">PS312</strain>
    </source>
</reference>
<dbReference type="Pfam" id="PF01400">
    <property type="entry name" value="Astacin"/>
    <property type="match status" value="1"/>
</dbReference>
<evidence type="ECO:0000256" key="2">
    <source>
        <dbReference type="PROSITE-ProRule" id="PRU01211"/>
    </source>
</evidence>
<dbReference type="EnsemblMetazoa" id="PPA27219.1">
    <property type="protein sequence ID" value="PPA27219.1"/>
    <property type="gene ID" value="WBGene00116773"/>
</dbReference>
<dbReference type="GO" id="GO:0006508">
    <property type="term" value="P:proteolysis"/>
    <property type="evidence" value="ECO:0007669"/>
    <property type="project" value="UniProtKB-KW"/>
</dbReference>
<dbReference type="PROSITE" id="PS51864">
    <property type="entry name" value="ASTACIN"/>
    <property type="match status" value="1"/>
</dbReference>
<dbReference type="PANTHER" id="PTHR10127">
    <property type="entry name" value="DISCOIDIN, CUB, EGF, LAMININ , AND ZINC METALLOPROTEASE DOMAIN CONTAINING"/>
    <property type="match status" value="1"/>
</dbReference>
<dbReference type="GO" id="GO:0004222">
    <property type="term" value="F:metalloendopeptidase activity"/>
    <property type="evidence" value="ECO:0000318"/>
    <property type="project" value="GO_Central"/>
</dbReference>
<sequence>ILDLRMTTETSEQQRIKAIQAADNADDVQSIHKTCDELRLEQILSLSTSVVGSVSTKTMTTLLEASEKSLDRLMLGERKVYIELKERPGVPKTAWYQMTIRLSKSFDLWRQLPSNYKYLKFLNKVRKMKALILLLVSLFLFVKGSEESNDFVQVSSSESSSPNDSKLLQTRDRRAVLYAGTALWPKNETIYYGYDEKTASEFNSPIAQVLFRRHTDCLVLGVGWPGRNKTKIIYLTSRCDYSGVQHEFLHLLGLDHTVKRGDRDLYVTVKNNSAPAQFKKVNPGEELILTPPVGYDFKSIMHYRAWDYGFNDSITILPNEKQYVATMGWYLNPVFSDYKQLNMLYKCGDHCAYYATLKCENGGYHHPKECGKCVCHEFAYGNRCEKLHIKKLSEDYSEPPIFVTNNEKSILVNSTIRSDYVQIQPLAFMAPKGKQLNVTIEELVAPEGVMTDEYCVTQCGYRGFEFIDNKDGDLTMGGKLFCCSNWNGKSFITHSNILGYTGYVYKGYTASFKFRVEVYDKRSNATHPAPAPEWKFPDGQIADNEPDVCEIA</sequence>
<keyword evidence="5" id="KW-1185">Reference proteome</keyword>